<feature type="region of interest" description="Disordered" evidence="1">
    <location>
        <begin position="1"/>
        <end position="21"/>
    </location>
</feature>
<dbReference type="Proteomes" id="UP000460272">
    <property type="component" value="Unassembled WGS sequence"/>
</dbReference>
<reference evidence="2 3" key="1">
    <citation type="submission" date="2018-11" db="EMBL/GenBank/DDBJ databases">
        <title>Trebonia kvetii gen.nov., sp.nov., a novel acidophilic actinobacterium, and proposal of the new actinobacterial family Treboniaceae fam. nov.</title>
        <authorList>
            <person name="Rapoport D."/>
            <person name="Sagova-Mareckova M."/>
            <person name="Sedlacek I."/>
            <person name="Provaznik J."/>
            <person name="Kralova S."/>
            <person name="Pavlinic D."/>
            <person name="Benes V."/>
            <person name="Kopecky J."/>
        </authorList>
    </citation>
    <scope>NUCLEOTIDE SEQUENCE [LARGE SCALE GENOMIC DNA]</scope>
    <source>
        <strain evidence="2 3">15Tr583</strain>
    </source>
</reference>
<sequence>MPCYKCGTRQMDPEPGKPSPWHQGVVREQQVLICPDCYSAVAGDLARCPRCGSARLIKRLGQVECLECRATRDADAGPAVAAAPCSADSDLSAEVARALERILGSR</sequence>
<protein>
    <submittedName>
        <fullName evidence="2">Uncharacterized protein</fullName>
    </submittedName>
</protein>
<name>A0A6P2BP03_9ACTN</name>
<dbReference type="OrthoDB" id="3217739at2"/>
<comment type="caution">
    <text evidence="2">The sequence shown here is derived from an EMBL/GenBank/DDBJ whole genome shotgun (WGS) entry which is preliminary data.</text>
</comment>
<organism evidence="2 3">
    <name type="scientific">Trebonia kvetii</name>
    <dbReference type="NCBI Taxonomy" id="2480626"/>
    <lineage>
        <taxon>Bacteria</taxon>
        <taxon>Bacillati</taxon>
        <taxon>Actinomycetota</taxon>
        <taxon>Actinomycetes</taxon>
        <taxon>Streptosporangiales</taxon>
        <taxon>Treboniaceae</taxon>
        <taxon>Trebonia</taxon>
    </lineage>
</organism>
<gene>
    <name evidence="2" type="ORF">EAS64_35535</name>
</gene>
<dbReference type="AlphaFoldDB" id="A0A6P2BP03"/>
<evidence type="ECO:0000313" key="3">
    <source>
        <dbReference type="Proteomes" id="UP000460272"/>
    </source>
</evidence>
<evidence type="ECO:0000313" key="2">
    <source>
        <dbReference type="EMBL" id="TVZ00680.1"/>
    </source>
</evidence>
<proteinExistence type="predicted"/>
<dbReference type="EMBL" id="RPFW01000008">
    <property type="protein sequence ID" value="TVZ00680.1"/>
    <property type="molecule type" value="Genomic_DNA"/>
</dbReference>
<accession>A0A6P2BP03</accession>
<evidence type="ECO:0000256" key="1">
    <source>
        <dbReference type="SAM" id="MobiDB-lite"/>
    </source>
</evidence>
<keyword evidence="3" id="KW-1185">Reference proteome</keyword>